<dbReference type="PANTHER" id="PTHR12992:SF11">
    <property type="entry name" value="MITOCHONDRIAL COENZYME A DIPHOSPHATASE NUDT8"/>
    <property type="match status" value="1"/>
</dbReference>
<feature type="domain" description="Nudix hydrolase" evidence="7">
    <location>
        <begin position="45"/>
        <end position="180"/>
    </location>
</feature>
<protein>
    <submittedName>
        <fullName evidence="8">NUDIX domain-containing protein</fullName>
    </submittedName>
</protein>
<evidence type="ECO:0000313" key="8">
    <source>
        <dbReference type="EMBL" id="SHH02332.1"/>
    </source>
</evidence>
<dbReference type="OrthoDB" id="9802805at2"/>
<dbReference type="InterPro" id="IPR045121">
    <property type="entry name" value="CoAse"/>
</dbReference>
<dbReference type="InterPro" id="IPR015797">
    <property type="entry name" value="NUDIX_hydrolase-like_dom_sf"/>
</dbReference>
<evidence type="ECO:0000256" key="5">
    <source>
        <dbReference type="ARBA" id="ARBA00022842"/>
    </source>
</evidence>
<dbReference type="EMBL" id="FQWF01000013">
    <property type="protein sequence ID" value="SHH02332.1"/>
    <property type="molecule type" value="Genomic_DNA"/>
</dbReference>
<dbReference type="RefSeq" id="WP_073021388.1">
    <property type="nucleotide sequence ID" value="NZ_FQWF01000013.1"/>
</dbReference>
<organism evidence="8 9">
    <name type="scientific">Flavobacterium micromati</name>
    <dbReference type="NCBI Taxonomy" id="229205"/>
    <lineage>
        <taxon>Bacteria</taxon>
        <taxon>Pseudomonadati</taxon>
        <taxon>Bacteroidota</taxon>
        <taxon>Flavobacteriia</taxon>
        <taxon>Flavobacteriales</taxon>
        <taxon>Flavobacteriaceae</taxon>
        <taxon>Flavobacterium</taxon>
    </lineage>
</organism>
<dbReference type="Gene3D" id="3.90.79.10">
    <property type="entry name" value="Nucleoside Triphosphate Pyrophosphohydrolase"/>
    <property type="match status" value="1"/>
</dbReference>
<keyword evidence="4" id="KW-0378">Hydrolase</keyword>
<accession>A0A1M5PKM7</accession>
<dbReference type="PANTHER" id="PTHR12992">
    <property type="entry name" value="NUDIX HYDROLASE"/>
    <property type="match status" value="1"/>
</dbReference>
<dbReference type="Pfam" id="PF00293">
    <property type="entry name" value="NUDIX"/>
    <property type="match status" value="1"/>
</dbReference>
<evidence type="ECO:0000256" key="4">
    <source>
        <dbReference type="ARBA" id="ARBA00022801"/>
    </source>
</evidence>
<comment type="cofactor">
    <cofactor evidence="1">
        <name>Mn(2+)</name>
        <dbReference type="ChEBI" id="CHEBI:29035"/>
    </cofactor>
</comment>
<dbReference type="CDD" id="cd03426">
    <property type="entry name" value="NUDIX_CoAse_Nudt7"/>
    <property type="match status" value="1"/>
</dbReference>
<evidence type="ECO:0000259" key="7">
    <source>
        <dbReference type="PROSITE" id="PS51462"/>
    </source>
</evidence>
<evidence type="ECO:0000256" key="1">
    <source>
        <dbReference type="ARBA" id="ARBA00001936"/>
    </source>
</evidence>
<comment type="cofactor">
    <cofactor evidence="2">
        <name>Mg(2+)</name>
        <dbReference type="ChEBI" id="CHEBI:18420"/>
    </cofactor>
</comment>
<dbReference type="PROSITE" id="PS51462">
    <property type="entry name" value="NUDIX"/>
    <property type="match status" value="1"/>
</dbReference>
<evidence type="ECO:0000256" key="3">
    <source>
        <dbReference type="ARBA" id="ARBA00022723"/>
    </source>
</evidence>
<keyword evidence="3" id="KW-0479">Metal-binding</keyword>
<name>A0A1M5PKM7_9FLAO</name>
<dbReference type="GO" id="GO:0046872">
    <property type="term" value="F:metal ion binding"/>
    <property type="evidence" value="ECO:0007669"/>
    <property type="project" value="UniProtKB-KW"/>
</dbReference>
<sequence length="214" mass="24068">MDFQEFLQFVPKIIDVTLPAFHAHIKMAPIHRMEDLANMDLSKKKPRIAAVLMLFYPKNEQTHLVLILRNAYEGIHSAQVGFPGGKYEQEDEDLIFTALREAHEEIGINPKTIEIVKSFSELYIPPSNFLVHPFLGICKSELVFVPDPVEVAAIIELPLSVFLSKNTVVKSDVKTSYSNSSAVPAFKIENHIVWGATAMILSELKEVLKEVLPT</sequence>
<proteinExistence type="predicted"/>
<gene>
    <name evidence="8" type="ORF">SAMN05444372_11311</name>
</gene>
<evidence type="ECO:0000313" key="9">
    <source>
        <dbReference type="Proteomes" id="UP000184020"/>
    </source>
</evidence>
<evidence type="ECO:0000256" key="2">
    <source>
        <dbReference type="ARBA" id="ARBA00001946"/>
    </source>
</evidence>
<reference evidence="9" key="1">
    <citation type="submission" date="2016-11" db="EMBL/GenBank/DDBJ databases">
        <authorList>
            <person name="Varghese N."/>
            <person name="Submissions S."/>
        </authorList>
    </citation>
    <scope>NUCLEOTIDE SEQUENCE [LARGE SCALE GENOMIC DNA]</scope>
    <source>
        <strain evidence="9">DSM 17659</strain>
    </source>
</reference>
<dbReference type="GO" id="GO:0010945">
    <property type="term" value="F:coenzyme A diphosphatase activity"/>
    <property type="evidence" value="ECO:0007669"/>
    <property type="project" value="InterPro"/>
</dbReference>
<dbReference type="Proteomes" id="UP000184020">
    <property type="component" value="Unassembled WGS sequence"/>
</dbReference>
<keyword evidence="9" id="KW-1185">Reference proteome</keyword>
<keyword evidence="5" id="KW-0460">Magnesium</keyword>
<keyword evidence="6" id="KW-0464">Manganese</keyword>
<dbReference type="STRING" id="229205.SAMN05444372_11311"/>
<dbReference type="SUPFAM" id="SSF55811">
    <property type="entry name" value="Nudix"/>
    <property type="match status" value="1"/>
</dbReference>
<evidence type="ECO:0000256" key="6">
    <source>
        <dbReference type="ARBA" id="ARBA00023211"/>
    </source>
</evidence>
<dbReference type="InterPro" id="IPR000086">
    <property type="entry name" value="NUDIX_hydrolase_dom"/>
</dbReference>
<dbReference type="AlphaFoldDB" id="A0A1M5PKM7"/>